<keyword evidence="1" id="KW-0597">Phosphoprotein</keyword>
<dbReference type="InterPro" id="IPR051315">
    <property type="entry name" value="Bact_Chemotaxis_CheA"/>
</dbReference>
<protein>
    <submittedName>
        <fullName evidence="3">Hpt domain-containing protein</fullName>
    </submittedName>
</protein>
<comment type="caution">
    <text evidence="3">The sequence shown here is derived from an EMBL/GenBank/DDBJ whole genome shotgun (WGS) entry which is preliminary data.</text>
</comment>
<dbReference type="Pfam" id="PF01627">
    <property type="entry name" value="Hpt"/>
    <property type="match status" value="1"/>
</dbReference>
<dbReference type="RefSeq" id="WP_212212281.1">
    <property type="nucleotide sequence ID" value="NZ_JAGUCO010000001.1"/>
</dbReference>
<evidence type="ECO:0000256" key="1">
    <source>
        <dbReference type="PROSITE-ProRule" id="PRU00110"/>
    </source>
</evidence>
<evidence type="ECO:0000313" key="4">
    <source>
        <dbReference type="Proteomes" id="UP000708576"/>
    </source>
</evidence>
<dbReference type="EMBL" id="JAGUCO010000001">
    <property type="protein sequence ID" value="MBS2096817.1"/>
    <property type="molecule type" value="Genomic_DNA"/>
</dbReference>
<accession>A0ABS5JPK3</accession>
<dbReference type="PANTHER" id="PTHR43395:SF10">
    <property type="entry name" value="CHEMOTAXIS PROTEIN CHEA"/>
    <property type="match status" value="1"/>
</dbReference>
<evidence type="ECO:0000259" key="2">
    <source>
        <dbReference type="PROSITE" id="PS50894"/>
    </source>
</evidence>
<keyword evidence="4" id="KW-1185">Reference proteome</keyword>
<proteinExistence type="predicted"/>
<dbReference type="CDD" id="cd00088">
    <property type="entry name" value="HPT"/>
    <property type="match status" value="1"/>
</dbReference>
<dbReference type="Proteomes" id="UP000708576">
    <property type="component" value="Unassembled WGS sequence"/>
</dbReference>
<dbReference type="InterPro" id="IPR008207">
    <property type="entry name" value="Sig_transdc_His_kin_Hpt_dom"/>
</dbReference>
<gene>
    <name evidence="3" type="ORF">KEM10_00920</name>
</gene>
<organism evidence="3 4">
    <name type="scientific">Carboxylicivirga linearis</name>
    <dbReference type="NCBI Taxonomy" id="1628157"/>
    <lineage>
        <taxon>Bacteria</taxon>
        <taxon>Pseudomonadati</taxon>
        <taxon>Bacteroidota</taxon>
        <taxon>Bacteroidia</taxon>
        <taxon>Marinilabiliales</taxon>
        <taxon>Marinilabiliaceae</taxon>
        <taxon>Carboxylicivirga</taxon>
    </lineage>
</organism>
<reference evidence="3 4" key="1">
    <citation type="journal article" date="2015" name="Int. J. Syst. Evol. Microbiol.">
        <title>Carboxylicivirga linearis sp. nov., isolated from a sea cucumber culture pond.</title>
        <authorList>
            <person name="Wang F.Q."/>
            <person name="Zhou Y.X."/>
            <person name="Lin X.Z."/>
            <person name="Chen G.J."/>
            <person name="Du Z.J."/>
        </authorList>
    </citation>
    <scope>NUCLEOTIDE SEQUENCE [LARGE SCALE GENOMIC DNA]</scope>
    <source>
        <strain evidence="3 4">FB218</strain>
    </source>
</reference>
<evidence type="ECO:0000313" key="3">
    <source>
        <dbReference type="EMBL" id="MBS2096817.1"/>
    </source>
</evidence>
<dbReference type="SMART" id="SM00073">
    <property type="entry name" value="HPT"/>
    <property type="match status" value="1"/>
</dbReference>
<dbReference type="PROSITE" id="PS50894">
    <property type="entry name" value="HPT"/>
    <property type="match status" value="1"/>
</dbReference>
<name>A0ABS5JPK3_9BACT</name>
<dbReference type="PANTHER" id="PTHR43395">
    <property type="entry name" value="SENSOR HISTIDINE KINASE CHEA"/>
    <property type="match status" value="1"/>
</dbReference>
<dbReference type="SUPFAM" id="SSF47226">
    <property type="entry name" value="Histidine-containing phosphotransfer domain, HPT domain"/>
    <property type="match status" value="1"/>
</dbReference>
<feature type="modified residue" description="Phosphohistidine" evidence="1">
    <location>
        <position position="45"/>
    </location>
</feature>
<feature type="domain" description="HPt" evidence="2">
    <location>
        <begin position="1"/>
        <end position="109"/>
    </location>
</feature>
<sequence length="132" mass="15183">MIDKIKHIFIEETNNDLMQLKKELQLVEPVKPTGEAVEKIFRAMHTIKGSAPMFGFTQLTEIAMPVESVYRDLYNGKIVLNSTIIDKTKDVVSLIQEVLNKKDECLPSVEEKKKTLIDFFTNIDRLNVRTND</sequence>
<dbReference type="InterPro" id="IPR036641">
    <property type="entry name" value="HPT_dom_sf"/>
</dbReference>
<dbReference type="Gene3D" id="1.20.120.160">
    <property type="entry name" value="HPT domain"/>
    <property type="match status" value="1"/>
</dbReference>